<sequence length="208" mass="23852">MTDESSKEKQKTPLILEQNPRNIKGTQALPYEFGREIYEVYSNQKNPFLGRILGSEVPPLDLDPKKAGALVQEIGTDQGYRVHFPGSGSAHQKRKVTKGSSVPTKGKGYEQQAHLPENQVRLQTAIEAFFHHVLNRLKEDPNQLASLVNEMVPMFLKHEVRVRIYPAYRQFQGFEQFLETLEMVNEDFEIENFELFCSALFGFYSQQG</sequence>
<dbReference type="EMBL" id="UINC01037913">
    <property type="protein sequence ID" value="SVB34128.1"/>
    <property type="molecule type" value="Genomic_DNA"/>
</dbReference>
<organism evidence="2">
    <name type="scientific">marine metagenome</name>
    <dbReference type="NCBI Taxonomy" id="408172"/>
    <lineage>
        <taxon>unclassified sequences</taxon>
        <taxon>metagenomes</taxon>
        <taxon>ecological metagenomes</taxon>
    </lineage>
</organism>
<evidence type="ECO:0000256" key="1">
    <source>
        <dbReference type="SAM" id="MobiDB-lite"/>
    </source>
</evidence>
<dbReference type="AlphaFoldDB" id="A0A382D6R9"/>
<gene>
    <name evidence="2" type="ORF">METZ01_LOCUS186982</name>
</gene>
<feature type="region of interest" description="Disordered" evidence="1">
    <location>
        <begin position="85"/>
        <end position="108"/>
    </location>
</feature>
<evidence type="ECO:0000313" key="2">
    <source>
        <dbReference type="EMBL" id="SVB34128.1"/>
    </source>
</evidence>
<reference evidence="2" key="1">
    <citation type="submission" date="2018-05" db="EMBL/GenBank/DDBJ databases">
        <authorList>
            <person name="Lanie J.A."/>
            <person name="Ng W.-L."/>
            <person name="Kazmierczak K.M."/>
            <person name="Andrzejewski T.M."/>
            <person name="Davidsen T.M."/>
            <person name="Wayne K.J."/>
            <person name="Tettelin H."/>
            <person name="Glass J.I."/>
            <person name="Rusch D."/>
            <person name="Podicherti R."/>
            <person name="Tsui H.-C.T."/>
            <person name="Winkler M.E."/>
        </authorList>
    </citation>
    <scope>NUCLEOTIDE SEQUENCE</scope>
</reference>
<name>A0A382D6R9_9ZZZZ</name>
<protein>
    <submittedName>
        <fullName evidence="2">Uncharacterized protein</fullName>
    </submittedName>
</protein>
<proteinExistence type="predicted"/>
<accession>A0A382D6R9</accession>